<dbReference type="AlphaFoldDB" id="A0AAR2LVN4"/>
<dbReference type="Proteomes" id="UP001501920">
    <property type="component" value="Chromosome 2"/>
</dbReference>
<dbReference type="InterPro" id="IPR007110">
    <property type="entry name" value="Ig-like_dom"/>
</dbReference>
<sequence>IRFVLFCFFSVKTSNITDLQRQTVRLGDGVTVKCHQKVAKGDLVWYKQSLGMLPQYIVRKVGNKNSRFTVDDKTFDLSINGVKDEDKGIYFCGKGQLATLEFLSGTILLFAGNYIHCNCCYCCFVLFTDTSFISLYSSPFLHFYHTTVEEDTDVLNYATVNFAQKPPSRAPRVKQSQDIYSGVKVR</sequence>
<name>A0AAR2LVN4_PYGNA</name>
<evidence type="ECO:0000313" key="2">
    <source>
        <dbReference type="Ensembl" id="ENSPNAP00000080625.1"/>
    </source>
</evidence>
<evidence type="ECO:0000313" key="3">
    <source>
        <dbReference type="Proteomes" id="UP001501920"/>
    </source>
</evidence>
<dbReference type="InterPro" id="IPR036179">
    <property type="entry name" value="Ig-like_dom_sf"/>
</dbReference>
<dbReference type="CDD" id="cd00099">
    <property type="entry name" value="IgV"/>
    <property type="match status" value="1"/>
</dbReference>
<reference evidence="2 3" key="1">
    <citation type="submission" date="2020-10" db="EMBL/GenBank/DDBJ databases">
        <title>Pygocentrus nattereri (red-bellied piranha) genome, fPygNat1, primary haplotype.</title>
        <authorList>
            <person name="Myers G."/>
            <person name="Meyer A."/>
            <person name="Karagic N."/>
            <person name="Pippel M."/>
            <person name="Winkler S."/>
            <person name="Tracey A."/>
            <person name="Wood J."/>
            <person name="Formenti G."/>
            <person name="Howe K."/>
            <person name="Fedrigo O."/>
            <person name="Jarvis E.D."/>
        </authorList>
    </citation>
    <scope>NUCLEOTIDE SEQUENCE [LARGE SCALE GENOMIC DNA]</scope>
</reference>
<accession>A0AAR2LVN4</accession>
<dbReference type="Gene3D" id="2.60.40.10">
    <property type="entry name" value="Immunoglobulins"/>
    <property type="match status" value="1"/>
</dbReference>
<dbReference type="InterPro" id="IPR013106">
    <property type="entry name" value="Ig_V-set"/>
</dbReference>
<proteinExistence type="predicted"/>
<organism evidence="2 3">
    <name type="scientific">Pygocentrus nattereri</name>
    <name type="common">Red-bellied piranha</name>
    <dbReference type="NCBI Taxonomy" id="42514"/>
    <lineage>
        <taxon>Eukaryota</taxon>
        <taxon>Metazoa</taxon>
        <taxon>Chordata</taxon>
        <taxon>Craniata</taxon>
        <taxon>Vertebrata</taxon>
        <taxon>Euteleostomi</taxon>
        <taxon>Actinopterygii</taxon>
        <taxon>Neopterygii</taxon>
        <taxon>Teleostei</taxon>
        <taxon>Ostariophysi</taxon>
        <taxon>Characiformes</taxon>
        <taxon>Characoidei</taxon>
        <taxon>Pygocentrus</taxon>
    </lineage>
</organism>
<dbReference type="GeneTree" id="ENSGT00940000176932"/>
<feature type="domain" description="Ig-like" evidence="1">
    <location>
        <begin position="14"/>
        <end position="92"/>
    </location>
</feature>
<keyword evidence="3" id="KW-1185">Reference proteome</keyword>
<protein>
    <recommendedName>
        <fullName evidence="1">Ig-like domain-containing protein</fullName>
    </recommendedName>
</protein>
<reference evidence="2" key="3">
    <citation type="submission" date="2025-09" db="UniProtKB">
        <authorList>
            <consortium name="Ensembl"/>
        </authorList>
    </citation>
    <scope>IDENTIFICATION</scope>
</reference>
<reference evidence="2" key="2">
    <citation type="submission" date="2025-08" db="UniProtKB">
        <authorList>
            <consortium name="Ensembl"/>
        </authorList>
    </citation>
    <scope>IDENTIFICATION</scope>
</reference>
<dbReference type="PROSITE" id="PS50835">
    <property type="entry name" value="IG_LIKE"/>
    <property type="match status" value="1"/>
</dbReference>
<evidence type="ECO:0000259" key="1">
    <source>
        <dbReference type="PROSITE" id="PS50835"/>
    </source>
</evidence>
<dbReference type="Ensembl" id="ENSPNAT00000080015.1">
    <property type="protein sequence ID" value="ENSPNAP00000080625.1"/>
    <property type="gene ID" value="ENSPNAG00000032402.1"/>
</dbReference>
<dbReference type="Pfam" id="PF07686">
    <property type="entry name" value="V-set"/>
    <property type="match status" value="1"/>
</dbReference>
<dbReference type="InterPro" id="IPR013783">
    <property type="entry name" value="Ig-like_fold"/>
</dbReference>
<dbReference type="SUPFAM" id="SSF48726">
    <property type="entry name" value="Immunoglobulin"/>
    <property type="match status" value="1"/>
</dbReference>